<accession>A0AAN7SVN5</accession>
<organism evidence="11 12">
    <name type="scientific">Lithohypha guttulata</name>
    <dbReference type="NCBI Taxonomy" id="1690604"/>
    <lineage>
        <taxon>Eukaryota</taxon>
        <taxon>Fungi</taxon>
        <taxon>Dikarya</taxon>
        <taxon>Ascomycota</taxon>
        <taxon>Pezizomycotina</taxon>
        <taxon>Eurotiomycetes</taxon>
        <taxon>Chaetothyriomycetidae</taxon>
        <taxon>Chaetothyriales</taxon>
        <taxon>Trichomeriaceae</taxon>
        <taxon>Lithohypha</taxon>
    </lineage>
</organism>
<dbReference type="GO" id="GO:0030170">
    <property type="term" value="F:pyridoxal phosphate binding"/>
    <property type="evidence" value="ECO:0007669"/>
    <property type="project" value="InterPro"/>
</dbReference>
<evidence type="ECO:0000256" key="1">
    <source>
        <dbReference type="ARBA" id="ARBA00001933"/>
    </source>
</evidence>
<dbReference type="EC" id="2.6.1.13" evidence="4"/>
<comment type="cofactor">
    <cofactor evidence="1">
        <name>pyridoxal 5'-phosphate</name>
        <dbReference type="ChEBI" id="CHEBI:597326"/>
    </cofactor>
</comment>
<evidence type="ECO:0000256" key="10">
    <source>
        <dbReference type="SAM" id="MobiDB-lite"/>
    </source>
</evidence>
<dbReference type="SUPFAM" id="SSF53383">
    <property type="entry name" value="PLP-dependent transferases"/>
    <property type="match status" value="1"/>
</dbReference>
<name>A0AAN7SVN5_9EURO</name>
<evidence type="ECO:0000256" key="3">
    <source>
        <dbReference type="ARBA" id="ARBA00008954"/>
    </source>
</evidence>
<dbReference type="GO" id="GO:0010121">
    <property type="term" value="P:L-arginine catabolic process to proline via ornithine"/>
    <property type="evidence" value="ECO:0007669"/>
    <property type="project" value="TreeGrafter"/>
</dbReference>
<keyword evidence="7 9" id="KW-0663">Pyridoxal phosphate</keyword>
<keyword evidence="5 11" id="KW-0032">Aminotransferase</keyword>
<dbReference type="InterPro" id="IPR015424">
    <property type="entry name" value="PyrdxlP-dep_Trfase"/>
</dbReference>
<dbReference type="Pfam" id="PF00202">
    <property type="entry name" value="Aminotran_3"/>
    <property type="match status" value="1"/>
</dbReference>
<sequence length="515" mass="56339">MSPVATNGVSQNGTHLNGTKTKIDQNASRTFDKSRYHASSSDEAIHSEHTYAAHNYHPLPIVFARAQGTKVWDPEGKEYLDFLSAYSAVNQGHCHPELVKALVEQAQTLTLSSRAFYNDVFPRFAQFVTKYFDFDMVLPMNTGAEAVETVVKIARKWGYKVKGIPKDEAMVFSVAENFHGRTFSAISMSTDPESRDNYGPYLPNIGSACPATGKIIPFNDLPALREAFEIHGKTLAGFLVEPIQGEAGIVVPSDDYLKEVRALCDKHNVLMICDEIQTGIARTGKLLCHEWSGIKPDLVTLGKAISGGMYPVSCVLGRKDVMLVIEPGTHGSTYGGNPLGCAVAIRALEVVQEENLVERAEKLGQMFRDGLRDLNSDIITTIRGKGLLNAIVIDETKTNGHSAWDLCMLLKEKGLLVGRALKIAHVKKSSGPQPAQETLTTDNANGQPHANENKAKPTHQNIIRLAPPLVITEEEVKKALSIIGEALKELPSLKGKKEDEIIPPQEKNVQIGIEN</sequence>
<dbReference type="InterPro" id="IPR010164">
    <property type="entry name" value="Orn_aminotrans"/>
</dbReference>
<dbReference type="Gene3D" id="3.90.1150.10">
    <property type="entry name" value="Aspartate Aminotransferase, domain 1"/>
    <property type="match status" value="2"/>
</dbReference>
<feature type="compositionally biased region" description="Polar residues" evidence="10">
    <location>
        <begin position="430"/>
        <end position="450"/>
    </location>
</feature>
<dbReference type="InterPro" id="IPR049704">
    <property type="entry name" value="Aminotrans_3_PPA_site"/>
</dbReference>
<comment type="caution">
    <text evidence="11">The sequence shown here is derived from an EMBL/GenBank/DDBJ whole genome shotgun (WGS) entry which is preliminary data.</text>
</comment>
<dbReference type="GO" id="GO:0004587">
    <property type="term" value="F:ornithine aminotransferase activity"/>
    <property type="evidence" value="ECO:0007669"/>
    <property type="project" value="UniProtKB-EC"/>
</dbReference>
<keyword evidence="12" id="KW-1185">Reference proteome</keyword>
<dbReference type="InterPro" id="IPR050103">
    <property type="entry name" value="Class-III_PLP-dep_AT"/>
</dbReference>
<dbReference type="EMBL" id="JAVRRJ010000007">
    <property type="protein sequence ID" value="KAK5082812.1"/>
    <property type="molecule type" value="Genomic_DNA"/>
</dbReference>
<dbReference type="PIRSF" id="PIRSF000521">
    <property type="entry name" value="Transaminase_4ab_Lys_Orn"/>
    <property type="match status" value="1"/>
</dbReference>
<dbReference type="Gene3D" id="3.40.640.10">
    <property type="entry name" value="Type I PLP-dependent aspartate aminotransferase-like (Major domain)"/>
    <property type="match status" value="1"/>
</dbReference>
<evidence type="ECO:0000256" key="4">
    <source>
        <dbReference type="ARBA" id="ARBA00012924"/>
    </source>
</evidence>
<protein>
    <recommendedName>
        <fullName evidence="4">ornithine aminotransferase</fullName>
        <ecNumber evidence="4">2.6.1.13</ecNumber>
    </recommendedName>
    <alternativeName>
        <fullName evidence="8">Ornithine--oxo-acid aminotransferase</fullName>
    </alternativeName>
</protein>
<evidence type="ECO:0000256" key="8">
    <source>
        <dbReference type="ARBA" id="ARBA00030587"/>
    </source>
</evidence>
<dbReference type="Proteomes" id="UP001309876">
    <property type="component" value="Unassembled WGS sequence"/>
</dbReference>
<dbReference type="PANTHER" id="PTHR11986:SF18">
    <property type="entry name" value="ORNITHINE AMINOTRANSFERASE, MITOCHONDRIAL"/>
    <property type="match status" value="1"/>
</dbReference>
<dbReference type="NCBIfam" id="TIGR01885">
    <property type="entry name" value="Orn_aminotrans"/>
    <property type="match status" value="1"/>
</dbReference>
<evidence type="ECO:0000256" key="6">
    <source>
        <dbReference type="ARBA" id="ARBA00022679"/>
    </source>
</evidence>
<dbReference type="InterPro" id="IPR015422">
    <property type="entry name" value="PyrdxlP-dep_Trfase_small"/>
</dbReference>
<feature type="compositionally biased region" description="Polar residues" evidence="10">
    <location>
        <begin position="1"/>
        <end position="29"/>
    </location>
</feature>
<evidence type="ECO:0000256" key="7">
    <source>
        <dbReference type="ARBA" id="ARBA00022898"/>
    </source>
</evidence>
<comment type="pathway">
    <text evidence="2">Amino-acid biosynthesis; L-proline biosynthesis; L-glutamate 5-semialdehyde from L-ornithine: step 1/1.</text>
</comment>
<dbReference type="GO" id="GO:0042802">
    <property type="term" value="F:identical protein binding"/>
    <property type="evidence" value="ECO:0007669"/>
    <property type="project" value="TreeGrafter"/>
</dbReference>
<dbReference type="GO" id="GO:0019544">
    <property type="term" value="P:L-arginine catabolic process to L-glutamate"/>
    <property type="evidence" value="ECO:0007669"/>
    <property type="project" value="TreeGrafter"/>
</dbReference>
<dbReference type="GO" id="GO:0005737">
    <property type="term" value="C:cytoplasm"/>
    <property type="evidence" value="ECO:0007669"/>
    <property type="project" value="TreeGrafter"/>
</dbReference>
<dbReference type="InterPro" id="IPR005814">
    <property type="entry name" value="Aminotrans_3"/>
</dbReference>
<comment type="similarity">
    <text evidence="3 9">Belongs to the class-III pyridoxal-phosphate-dependent aminotransferase family.</text>
</comment>
<evidence type="ECO:0000256" key="9">
    <source>
        <dbReference type="RuleBase" id="RU003560"/>
    </source>
</evidence>
<dbReference type="PROSITE" id="PS00600">
    <property type="entry name" value="AA_TRANSFER_CLASS_3"/>
    <property type="match status" value="1"/>
</dbReference>
<feature type="region of interest" description="Disordered" evidence="10">
    <location>
        <begin position="427"/>
        <end position="456"/>
    </location>
</feature>
<dbReference type="CDD" id="cd00610">
    <property type="entry name" value="OAT_like"/>
    <property type="match status" value="1"/>
</dbReference>
<evidence type="ECO:0000256" key="5">
    <source>
        <dbReference type="ARBA" id="ARBA00022576"/>
    </source>
</evidence>
<dbReference type="AlphaFoldDB" id="A0AAN7SVN5"/>
<evidence type="ECO:0000313" key="11">
    <source>
        <dbReference type="EMBL" id="KAK5082812.1"/>
    </source>
</evidence>
<evidence type="ECO:0000256" key="2">
    <source>
        <dbReference type="ARBA" id="ARBA00004998"/>
    </source>
</evidence>
<gene>
    <name evidence="11" type="primary">CAR2</name>
    <name evidence="11" type="ORF">LTR05_006693</name>
</gene>
<feature type="region of interest" description="Disordered" evidence="10">
    <location>
        <begin position="1"/>
        <end position="34"/>
    </location>
</feature>
<keyword evidence="6 11" id="KW-0808">Transferase</keyword>
<proteinExistence type="inferred from homology"/>
<evidence type="ECO:0000313" key="12">
    <source>
        <dbReference type="Proteomes" id="UP001309876"/>
    </source>
</evidence>
<dbReference type="PANTHER" id="PTHR11986">
    <property type="entry name" value="AMINOTRANSFERASE CLASS III"/>
    <property type="match status" value="1"/>
</dbReference>
<dbReference type="InterPro" id="IPR015421">
    <property type="entry name" value="PyrdxlP-dep_Trfase_major"/>
</dbReference>
<dbReference type="FunFam" id="3.40.640.10:FF:000011">
    <property type="entry name" value="Ornithine aminotransferase"/>
    <property type="match status" value="1"/>
</dbReference>
<reference evidence="11 12" key="1">
    <citation type="submission" date="2023-08" db="EMBL/GenBank/DDBJ databases">
        <title>Black Yeasts Isolated from many extreme environments.</title>
        <authorList>
            <person name="Coleine C."/>
            <person name="Stajich J.E."/>
            <person name="Selbmann L."/>
        </authorList>
    </citation>
    <scope>NUCLEOTIDE SEQUENCE [LARGE SCALE GENOMIC DNA]</scope>
    <source>
        <strain evidence="11 12">CCFEE 5910</strain>
    </source>
</reference>